<evidence type="ECO:0000313" key="1">
    <source>
        <dbReference type="EMBL" id="THD11288.1"/>
    </source>
</evidence>
<reference evidence="1 2" key="1">
    <citation type="submission" date="2017-02" db="EMBL/GenBank/DDBJ databases">
        <title>Whole genome sequencing of Metallibacterium scheffleri DSM 24874 (T).</title>
        <authorList>
            <person name="Kumar S."/>
            <person name="Patil P."/>
            <person name="Patil P.B."/>
        </authorList>
    </citation>
    <scope>NUCLEOTIDE SEQUENCE [LARGE SCALE GENOMIC DNA]</scope>
    <source>
        <strain evidence="1 2">DSM 24874</strain>
    </source>
</reference>
<name>A0A4S3KS37_9GAMM</name>
<organism evidence="1 2">
    <name type="scientific">Metallibacterium scheffleri</name>
    <dbReference type="NCBI Taxonomy" id="993689"/>
    <lineage>
        <taxon>Bacteria</taxon>
        <taxon>Pseudomonadati</taxon>
        <taxon>Pseudomonadota</taxon>
        <taxon>Gammaproteobacteria</taxon>
        <taxon>Lysobacterales</taxon>
        <taxon>Rhodanobacteraceae</taxon>
        <taxon>Metallibacterium</taxon>
    </lineage>
</organism>
<gene>
    <name evidence="1" type="ORF">B1806_03995</name>
</gene>
<evidence type="ECO:0000313" key="2">
    <source>
        <dbReference type="Proteomes" id="UP000307749"/>
    </source>
</evidence>
<protein>
    <recommendedName>
        <fullName evidence="3">Integrase</fullName>
    </recommendedName>
</protein>
<keyword evidence="2" id="KW-1185">Reference proteome</keyword>
<dbReference type="STRING" id="993689.GCA_002077135_00190"/>
<dbReference type="EMBL" id="MWQO01000014">
    <property type="protein sequence ID" value="THD11288.1"/>
    <property type="molecule type" value="Genomic_DNA"/>
</dbReference>
<accession>A0A4S3KS37</accession>
<evidence type="ECO:0008006" key="3">
    <source>
        <dbReference type="Google" id="ProtNLM"/>
    </source>
</evidence>
<proteinExistence type="predicted"/>
<comment type="caution">
    <text evidence="1">The sequence shown here is derived from an EMBL/GenBank/DDBJ whole genome shotgun (WGS) entry which is preliminary data.</text>
</comment>
<sequence length="124" mass="14504">MLNPLRQWPNDWTCDRNRTPKLRVFASALRDLFHRCLLDQIQCRRSPSTIRRHRNELHTLGHECIRSLTVGASRRVPADARSYLVSLELDQGGPPLSFRNATLRDQIQFDTTCRVLARWMARHA</sequence>
<dbReference type="AlphaFoldDB" id="A0A4S3KS37"/>
<dbReference type="Proteomes" id="UP000307749">
    <property type="component" value="Unassembled WGS sequence"/>
</dbReference>